<dbReference type="HAMAP" id="MF_01215">
    <property type="entry name" value="OMPdecase_type2"/>
    <property type="match status" value="1"/>
</dbReference>
<evidence type="ECO:0000256" key="5">
    <source>
        <dbReference type="ARBA" id="ARBA00023239"/>
    </source>
</evidence>
<dbReference type="OrthoDB" id="9808470at2"/>
<dbReference type="PANTHER" id="PTHR43375:SF1">
    <property type="entry name" value="OROTIDINE 5'-PHOSPHATE DECARBOXYLASE"/>
    <property type="match status" value="1"/>
</dbReference>
<dbReference type="GO" id="GO:0044205">
    <property type="term" value="P:'de novo' UMP biosynthetic process"/>
    <property type="evidence" value="ECO:0007669"/>
    <property type="project" value="UniProtKB-UniRule"/>
</dbReference>
<dbReference type="InterPro" id="IPR013785">
    <property type="entry name" value="Aldolase_TIM"/>
</dbReference>
<dbReference type="CDD" id="cd04725">
    <property type="entry name" value="OMP_decarboxylase_like"/>
    <property type="match status" value="1"/>
</dbReference>
<keyword evidence="10" id="KW-1185">Reference proteome</keyword>
<evidence type="ECO:0000256" key="2">
    <source>
        <dbReference type="ARBA" id="ARBA00008847"/>
    </source>
</evidence>
<dbReference type="InterPro" id="IPR001754">
    <property type="entry name" value="OMPdeCOase_dom"/>
</dbReference>
<dbReference type="AlphaFoldDB" id="A0A5B9W248"/>
<dbReference type="InterPro" id="IPR011995">
    <property type="entry name" value="OMPdecase_type-2"/>
</dbReference>
<dbReference type="NCBIfam" id="TIGR02127">
    <property type="entry name" value="pyrF_sub2"/>
    <property type="match status" value="1"/>
</dbReference>
<proteinExistence type="inferred from homology"/>
<keyword evidence="4 7" id="KW-0665">Pyrimidine biosynthesis</keyword>
<evidence type="ECO:0000259" key="8">
    <source>
        <dbReference type="SMART" id="SM00934"/>
    </source>
</evidence>
<evidence type="ECO:0000313" key="9">
    <source>
        <dbReference type="EMBL" id="QEH34060.1"/>
    </source>
</evidence>
<gene>
    <name evidence="7" type="primary">pyrF</name>
    <name evidence="9" type="ORF">OJF2_25940</name>
</gene>
<name>A0A5B9W248_9BACT</name>
<evidence type="ECO:0000256" key="7">
    <source>
        <dbReference type="HAMAP-Rule" id="MF_01215"/>
    </source>
</evidence>
<dbReference type="Gene3D" id="3.20.20.70">
    <property type="entry name" value="Aldolase class I"/>
    <property type="match status" value="1"/>
</dbReference>
<dbReference type="SUPFAM" id="SSF51366">
    <property type="entry name" value="Ribulose-phoshate binding barrel"/>
    <property type="match status" value="1"/>
</dbReference>
<dbReference type="SMART" id="SM00934">
    <property type="entry name" value="OMPdecase"/>
    <property type="match status" value="1"/>
</dbReference>
<dbReference type="GO" id="GO:0006207">
    <property type="term" value="P:'de novo' pyrimidine nucleobase biosynthetic process"/>
    <property type="evidence" value="ECO:0007669"/>
    <property type="project" value="InterPro"/>
</dbReference>
<dbReference type="PROSITE" id="PS00156">
    <property type="entry name" value="OMPDECASE"/>
    <property type="match status" value="1"/>
</dbReference>
<dbReference type="InterPro" id="IPR018089">
    <property type="entry name" value="OMPdecase_AS"/>
</dbReference>
<dbReference type="GO" id="GO:0004590">
    <property type="term" value="F:orotidine-5'-phosphate decarboxylase activity"/>
    <property type="evidence" value="ECO:0007669"/>
    <property type="project" value="UniProtKB-UniRule"/>
</dbReference>
<keyword evidence="3 7" id="KW-0210">Decarboxylase</keyword>
<dbReference type="Proteomes" id="UP000324233">
    <property type="component" value="Chromosome"/>
</dbReference>
<dbReference type="EC" id="4.1.1.23" evidence="7"/>
<feature type="active site" description="Proton donor" evidence="7">
    <location>
        <position position="103"/>
    </location>
</feature>
<dbReference type="UniPathway" id="UPA00070">
    <property type="reaction ID" value="UER00120"/>
</dbReference>
<comment type="catalytic activity">
    <reaction evidence="6 7">
        <text>orotidine 5'-phosphate + H(+) = UMP + CO2</text>
        <dbReference type="Rhea" id="RHEA:11596"/>
        <dbReference type="ChEBI" id="CHEBI:15378"/>
        <dbReference type="ChEBI" id="CHEBI:16526"/>
        <dbReference type="ChEBI" id="CHEBI:57538"/>
        <dbReference type="ChEBI" id="CHEBI:57865"/>
        <dbReference type="EC" id="4.1.1.23"/>
    </reaction>
</comment>
<evidence type="ECO:0000256" key="3">
    <source>
        <dbReference type="ARBA" id="ARBA00022793"/>
    </source>
</evidence>
<dbReference type="EMBL" id="CP042997">
    <property type="protein sequence ID" value="QEH34060.1"/>
    <property type="molecule type" value="Genomic_DNA"/>
</dbReference>
<organism evidence="9 10">
    <name type="scientific">Aquisphaera giovannonii</name>
    <dbReference type="NCBI Taxonomy" id="406548"/>
    <lineage>
        <taxon>Bacteria</taxon>
        <taxon>Pseudomonadati</taxon>
        <taxon>Planctomycetota</taxon>
        <taxon>Planctomycetia</taxon>
        <taxon>Isosphaerales</taxon>
        <taxon>Isosphaeraceae</taxon>
        <taxon>Aquisphaera</taxon>
    </lineage>
</organism>
<sequence length="311" mass="33118">MNFADQLVEAVRRKRNPVVVGIDPRPEELPGGFLDRFPGDRAGVAAALKAFGCDVLDVVAPLVPAVKFQSAFYEAYGPEGLAALHATVEHAKSRGAIVLFDGKRNDIGSTAEAYARAYLGKVPIGGAFEPPWHADAITVNPYLGTDGITPFVRVAAREQKGVFVLVRTSNASAREFQDLVADGKPLYRHVAEKLLTWGAGHAGESGYNLVGAVVGATYPQELAELREAMPGILFLVPGYGVQGGTAKDIAPAFDEHGLGAIVNNSRGITFAYERPHLAAQFPGNWQGAVEQAVRDMIQDLAANTSAGRLRD</sequence>
<dbReference type="KEGG" id="agv:OJF2_25940"/>
<keyword evidence="5 7" id="KW-0456">Lyase</keyword>
<evidence type="ECO:0000256" key="4">
    <source>
        <dbReference type="ARBA" id="ARBA00022975"/>
    </source>
</evidence>
<comment type="similarity">
    <text evidence="2 7">Belongs to the OMP decarboxylase family. Type 2 subfamily.</text>
</comment>
<feature type="domain" description="Orotidine 5'-phosphate decarboxylase" evidence="8">
    <location>
        <begin position="17"/>
        <end position="281"/>
    </location>
</feature>
<accession>A0A5B9W248</accession>
<reference evidence="9 10" key="1">
    <citation type="submission" date="2019-08" db="EMBL/GenBank/DDBJ databases">
        <title>Deep-cultivation of Planctomycetes and their phenomic and genomic characterization uncovers novel biology.</title>
        <authorList>
            <person name="Wiegand S."/>
            <person name="Jogler M."/>
            <person name="Boedeker C."/>
            <person name="Pinto D."/>
            <person name="Vollmers J."/>
            <person name="Rivas-Marin E."/>
            <person name="Kohn T."/>
            <person name="Peeters S.H."/>
            <person name="Heuer A."/>
            <person name="Rast P."/>
            <person name="Oberbeckmann S."/>
            <person name="Bunk B."/>
            <person name="Jeske O."/>
            <person name="Meyerdierks A."/>
            <person name="Storesund J.E."/>
            <person name="Kallscheuer N."/>
            <person name="Luecker S."/>
            <person name="Lage O.M."/>
            <person name="Pohl T."/>
            <person name="Merkel B.J."/>
            <person name="Hornburger P."/>
            <person name="Mueller R.-W."/>
            <person name="Bruemmer F."/>
            <person name="Labrenz M."/>
            <person name="Spormann A.M."/>
            <person name="Op den Camp H."/>
            <person name="Overmann J."/>
            <person name="Amann R."/>
            <person name="Jetten M.S.M."/>
            <person name="Mascher T."/>
            <person name="Medema M.H."/>
            <person name="Devos D.P."/>
            <person name="Kaster A.-K."/>
            <person name="Ovreas L."/>
            <person name="Rohde M."/>
            <person name="Galperin M.Y."/>
            <person name="Jogler C."/>
        </authorList>
    </citation>
    <scope>NUCLEOTIDE SEQUENCE [LARGE SCALE GENOMIC DNA]</scope>
    <source>
        <strain evidence="9 10">OJF2</strain>
    </source>
</reference>
<evidence type="ECO:0000256" key="6">
    <source>
        <dbReference type="ARBA" id="ARBA00049157"/>
    </source>
</evidence>
<protein>
    <recommendedName>
        <fullName evidence="7">Orotidine 5'-phosphate decarboxylase</fullName>
        <ecNumber evidence="7">4.1.1.23</ecNumber>
    </recommendedName>
    <alternativeName>
        <fullName evidence="7">OMP decarboxylase</fullName>
        <shortName evidence="7">OMPDCase</shortName>
        <shortName evidence="7">OMPdecase</shortName>
    </alternativeName>
</protein>
<dbReference type="Pfam" id="PF00215">
    <property type="entry name" value="OMPdecase"/>
    <property type="match status" value="1"/>
</dbReference>
<dbReference type="PANTHER" id="PTHR43375">
    <property type="entry name" value="OROTIDINE 5'-PHOSPHATE DECARBOXYLASE"/>
    <property type="match status" value="1"/>
</dbReference>
<dbReference type="InterPro" id="IPR011060">
    <property type="entry name" value="RibuloseP-bd_barrel"/>
</dbReference>
<evidence type="ECO:0000313" key="10">
    <source>
        <dbReference type="Proteomes" id="UP000324233"/>
    </source>
</evidence>
<dbReference type="RefSeq" id="WP_148594037.1">
    <property type="nucleotide sequence ID" value="NZ_CP042997.1"/>
</dbReference>
<evidence type="ECO:0000256" key="1">
    <source>
        <dbReference type="ARBA" id="ARBA00004861"/>
    </source>
</evidence>
<comment type="pathway">
    <text evidence="1 7">Pyrimidine metabolism; UMP biosynthesis via de novo pathway; UMP from orotate: step 2/2.</text>
</comment>